<keyword evidence="2" id="KW-1185">Reference proteome</keyword>
<dbReference type="AlphaFoldDB" id="I1BQB7"/>
<dbReference type="RefSeq" id="XP_067513793.1">
    <property type="nucleotide sequence ID" value="XM_067657692.1"/>
</dbReference>
<dbReference type="GeneID" id="93610073"/>
<dbReference type="InParanoid" id="I1BQB7"/>
<dbReference type="EMBL" id="CH476733">
    <property type="protein sequence ID" value="EIE78397.1"/>
    <property type="molecule type" value="Genomic_DNA"/>
</dbReference>
<protein>
    <submittedName>
        <fullName evidence="1">Uncharacterized protein</fullName>
    </submittedName>
</protein>
<name>I1BQB7_RHIO9</name>
<dbReference type="Proteomes" id="UP000009138">
    <property type="component" value="Unassembled WGS sequence"/>
</dbReference>
<dbReference type="OrthoDB" id="2210502at2759"/>
<evidence type="ECO:0000313" key="1">
    <source>
        <dbReference type="EMBL" id="EIE78397.1"/>
    </source>
</evidence>
<reference evidence="1 2" key="1">
    <citation type="journal article" date="2009" name="PLoS Genet.">
        <title>Genomic analysis of the basal lineage fungus Rhizopus oryzae reveals a whole-genome duplication.</title>
        <authorList>
            <person name="Ma L.-J."/>
            <person name="Ibrahim A.S."/>
            <person name="Skory C."/>
            <person name="Grabherr M.G."/>
            <person name="Burger G."/>
            <person name="Butler M."/>
            <person name="Elias M."/>
            <person name="Idnurm A."/>
            <person name="Lang B.F."/>
            <person name="Sone T."/>
            <person name="Abe A."/>
            <person name="Calvo S.E."/>
            <person name="Corrochano L.M."/>
            <person name="Engels R."/>
            <person name="Fu J."/>
            <person name="Hansberg W."/>
            <person name="Kim J.-M."/>
            <person name="Kodira C.D."/>
            <person name="Koehrsen M.J."/>
            <person name="Liu B."/>
            <person name="Miranda-Saavedra D."/>
            <person name="O'Leary S."/>
            <person name="Ortiz-Castellanos L."/>
            <person name="Poulter R."/>
            <person name="Rodriguez-Romero J."/>
            <person name="Ruiz-Herrera J."/>
            <person name="Shen Y.-Q."/>
            <person name="Zeng Q."/>
            <person name="Galagan J."/>
            <person name="Birren B.W."/>
            <person name="Cuomo C.A."/>
            <person name="Wickes B.L."/>
        </authorList>
    </citation>
    <scope>NUCLEOTIDE SEQUENCE [LARGE SCALE GENOMIC DNA]</scope>
    <source>
        <strain evidence="2">RA 99-880 / ATCC MYA-4621 / FGSC 9543 / NRRL 43880</strain>
    </source>
</reference>
<proteinExistence type="predicted"/>
<evidence type="ECO:0000313" key="2">
    <source>
        <dbReference type="Proteomes" id="UP000009138"/>
    </source>
</evidence>
<organism evidence="1 2">
    <name type="scientific">Rhizopus delemar (strain RA 99-880 / ATCC MYA-4621 / FGSC 9543 / NRRL 43880)</name>
    <name type="common">Mucormycosis agent</name>
    <name type="synonym">Rhizopus arrhizus var. delemar</name>
    <dbReference type="NCBI Taxonomy" id="246409"/>
    <lineage>
        <taxon>Eukaryota</taxon>
        <taxon>Fungi</taxon>
        <taxon>Fungi incertae sedis</taxon>
        <taxon>Mucoromycota</taxon>
        <taxon>Mucoromycotina</taxon>
        <taxon>Mucoromycetes</taxon>
        <taxon>Mucorales</taxon>
        <taxon>Mucorineae</taxon>
        <taxon>Rhizopodaceae</taxon>
        <taxon>Rhizopus</taxon>
    </lineage>
</organism>
<accession>I1BQB7</accession>
<dbReference type="VEuPathDB" id="FungiDB:RO3G_03101"/>
<sequence length="269" mass="31630">MDQTQYLREQAKLTVEKMVKDIQEGDGNTAEYIKWLLQDYFKPLYVAKGANGLTEGLEMYIGFMENEEGLENFEFLIEEEATTKKDYIDKLVLKIQQEVDKEEFDNMIADPMNNEMPIEYGVNYNEEILTELENWSWETPDMRSIVTLYEENIKEEFELLKHYQKDQEKIEHLKNHVLNRLASTIVDWSHIKFEQPRNNERSVQIYASSRNEALRFLLNGYTVHNSLHKKIKKLDKWGKISVLEDDQTVVAGICDEANNNIDANDDCVL</sequence>
<gene>
    <name evidence="1" type="ORF">RO3G_03101</name>
</gene>